<dbReference type="InterPro" id="IPR016039">
    <property type="entry name" value="Thiolase-like"/>
</dbReference>
<dbReference type="PANTHER" id="PTHR11712:SF336">
    <property type="entry name" value="3-OXOACYL-[ACYL-CARRIER-PROTEIN] SYNTHASE, MITOCHONDRIAL"/>
    <property type="match status" value="1"/>
</dbReference>
<dbReference type="PROSITE" id="PS00606">
    <property type="entry name" value="KS3_1"/>
    <property type="match status" value="1"/>
</dbReference>
<reference evidence="5" key="1">
    <citation type="submission" date="2020-04" db="EMBL/GenBank/DDBJ databases">
        <authorList>
            <person name="Zhang T."/>
        </authorList>
    </citation>
    <scope>NUCLEOTIDE SEQUENCE</scope>
    <source>
        <strain evidence="5">HKST-UBA01</strain>
    </source>
</reference>
<dbReference type="InterPro" id="IPR014030">
    <property type="entry name" value="Ketoacyl_synth_N"/>
</dbReference>
<evidence type="ECO:0000256" key="3">
    <source>
        <dbReference type="RuleBase" id="RU003694"/>
    </source>
</evidence>
<dbReference type="InterPro" id="IPR018201">
    <property type="entry name" value="Ketoacyl_synth_AS"/>
</dbReference>
<gene>
    <name evidence="5" type="ORF">KC571_03935</name>
</gene>
<feature type="domain" description="Ketosynthase family 3 (KS3)" evidence="4">
    <location>
        <begin position="2"/>
        <end position="417"/>
    </location>
</feature>
<dbReference type="Proteomes" id="UP000701698">
    <property type="component" value="Unassembled WGS sequence"/>
</dbReference>
<dbReference type="Pfam" id="PF00109">
    <property type="entry name" value="ketoacyl-synt"/>
    <property type="match status" value="1"/>
</dbReference>
<keyword evidence="2 3" id="KW-0808">Transferase</keyword>
<sequence length="420" mass="43516">MDENTVVVTGVGLVTAAGDACQTWHAIKNGCSAVSWVDLDAGANYPARLPGAIIEHDYWPDGLSKPKRFRSLPEVAKISLVAAYEAVTAARTGGRNPFVNAHRVGVIMGTSLAAAELGIQNHLFVLEGQDSRYLIHGIQALPNMLGFFLSNLEGGIPFTGPNLTVSGACAAGLQAVGLGRLLLQTGVVDTVLVGGVDYLFRTDFPSALLTFNSIGVLGNPTDPEKPWTACRPFAGGPENGFILGNAAGVLVLERAEDALATNANIAGTIDGFAQGIDPSSPAKPDEDATQAKFVIRQALINAGLESGDIDFVIPHGVGTIGDQTEALALCQEIGYGMPVTSNKPICGHTMAASGIIGLTTAFRAIEEGILPPTLNHAGGTSMGLEIPKKMVGGYDIRHVLINAFGLGGQLASIIVSGKVD</sequence>
<proteinExistence type="inferred from homology"/>
<evidence type="ECO:0000256" key="2">
    <source>
        <dbReference type="ARBA" id="ARBA00022679"/>
    </source>
</evidence>
<protein>
    <recommendedName>
        <fullName evidence="4">Ketosynthase family 3 (KS3) domain-containing protein</fullName>
    </recommendedName>
</protein>
<evidence type="ECO:0000256" key="1">
    <source>
        <dbReference type="ARBA" id="ARBA00008467"/>
    </source>
</evidence>
<dbReference type="InterPro" id="IPR014031">
    <property type="entry name" value="Ketoacyl_synth_C"/>
</dbReference>
<evidence type="ECO:0000313" key="5">
    <source>
        <dbReference type="EMBL" id="MCA9390529.1"/>
    </source>
</evidence>
<dbReference type="EMBL" id="JAGQKX010000120">
    <property type="protein sequence ID" value="MCA9390529.1"/>
    <property type="molecule type" value="Genomic_DNA"/>
</dbReference>
<evidence type="ECO:0000259" key="4">
    <source>
        <dbReference type="PROSITE" id="PS52004"/>
    </source>
</evidence>
<dbReference type="InterPro" id="IPR000794">
    <property type="entry name" value="Beta-ketoacyl_synthase"/>
</dbReference>
<dbReference type="SMART" id="SM00825">
    <property type="entry name" value="PKS_KS"/>
    <property type="match status" value="1"/>
</dbReference>
<name>A0A955LH97_UNCKA</name>
<dbReference type="GO" id="GO:0006633">
    <property type="term" value="P:fatty acid biosynthetic process"/>
    <property type="evidence" value="ECO:0007669"/>
    <property type="project" value="InterPro"/>
</dbReference>
<dbReference type="GO" id="GO:0005829">
    <property type="term" value="C:cytosol"/>
    <property type="evidence" value="ECO:0007669"/>
    <property type="project" value="TreeGrafter"/>
</dbReference>
<organism evidence="5 6">
    <name type="scientific">candidate division WWE3 bacterium</name>
    <dbReference type="NCBI Taxonomy" id="2053526"/>
    <lineage>
        <taxon>Bacteria</taxon>
        <taxon>Katanobacteria</taxon>
    </lineage>
</organism>
<comment type="caution">
    <text evidence="5">The sequence shown here is derived from an EMBL/GenBank/DDBJ whole genome shotgun (WGS) entry which is preliminary data.</text>
</comment>
<reference evidence="5" key="2">
    <citation type="journal article" date="2021" name="Microbiome">
        <title>Successional dynamics and alternative stable states in a saline activated sludge microbial community over 9 years.</title>
        <authorList>
            <person name="Wang Y."/>
            <person name="Ye J."/>
            <person name="Ju F."/>
            <person name="Liu L."/>
            <person name="Boyd J.A."/>
            <person name="Deng Y."/>
            <person name="Parks D.H."/>
            <person name="Jiang X."/>
            <person name="Yin X."/>
            <person name="Woodcroft B.J."/>
            <person name="Tyson G.W."/>
            <person name="Hugenholtz P."/>
            <person name="Polz M.F."/>
            <person name="Zhang T."/>
        </authorList>
    </citation>
    <scope>NUCLEOTIDE SEQUENCE</scope>
    <source>
        <strain evidence="5">HKST-UBA01</strain>
    </source>
</reference>
<dbReference type="PANTHER" id="PTHR11712">
    <property type="entry name" value="POLYKETIDE SYNTHASE-RELATED"/>
    <property type="match status" value="1"/>
</dbReference>
<accession>A0A955LH97</accession>
<dbReference type="PROSITE" id="PS52004">
    <property type="entry name" value="KS3_2"/>
    <property type="match status" value="1"/>
</dbReference>
<evidence type="ECO:0000313" key="6">
    <source>
        <dbReference type="Proteomes" id="UP000701698"/>
    </source>
</evidence>
<comment type="similarity">
    <text evidence="1 3">Belongs to the thiolase-like superfamily. Beta-ketoacyl-ACP synthases family.</text>
</comment>
<dbReference type="InterPro" id="IPR020841">
    <property type="entry name" value="PKS_Beta-ketoAc_synthase_dom"/>
</dbReference>
<dbReference type="SUPFAM" id="SSF53901">
    <property type="entry name" value="Thiolase-like"/>
    <property type="match status" value="1"/>
</dbReference>
<dbReference type="AlphaFoldDB" id="A0A955LH97"/>
<dbReference type="Pfam" id="PF02801">
    <property type="entry name" value="Ketoacyl-synt_C"/>
    <property type="match status" value="1"/>
</dbReference>
<dbReference type="Gene3D" id="3.40.47.10">
    <property type="match status" value="1"/>
</dbReference>
<dbReference type="GO" id="GO:0004315">
    <property type="term" value="F:3-oxoacyl-[acyl-carrier-protein] synthase activity"/>
    <property type="evidence" value="ECO:0007669"/>
    <property type="project" value="InterPro"/>
</dbReference>